<evidence type="ECO:0000313" key="1">
    <source>
        <dbReference type="EMBL" id="CAL1280634.1"/>
    </source>
</evidence>
<evidence type="ECO:0000313" key="2">
    <source>
        <dbReference type="Proteomes" id="UP001497382"/>
    </source>
</evidence>
<gene>
    <name evidence="1" type="ORF">LARSCL_LOCUS11076</name>
</gene>
<protein>
    <submittedName>
        <fullName evidence="1">Uncharacterized protein</fullName>
    </submittedName>
</protein>
<feature type="non-terminal residue" evidence="1">
    <location>
        <position position="1"/>
    </location>
</feature>
<sequence length="38" mass="4386">RETKVILEDTNLHSSHISSEAKFIECCLKLIKIRDALM</sequence>
<organism evidence="1 2">
    <name type="scientific">Larinioides sclopetarius</name>
    <dbReference type="NCBI Taxonomy" id="280406"/>
    <lineage>
        <taxon>Eukaryota</taxon>
        <taxon>Metazoa</taxon>
        <taxon>Ecdysozoa</taxon>
        <taxon>Arthropoda</taxon>
        <taxon>Chelicerata</taxon>
        <taxon>Arachnida</taxon>
        <taxon>Araneae</taxon>
        <taxon>Araneomorphae</taxon>
        <taxon>Entelegynae</taxon>
        <taxon>Araneoidea</taxon>
        <taxon>Araneidae</taxon>
        <taxon>Larinioides</taxon>
    </lineage>
</organism>
<dbReference type="Proteomes" id="UP001497382">
    <property type="component" value="Unassembled WGS sequence"/>
</dbReference>
<dbReference type="AlphaFoldDB" id="A0AAV2AB79"/>
<proteinExistence type="predicted"/>
<comment type="caution">
    <text evidence="1">The sequence shown here is derived from an EMBL/GenBank/DDBJ whole genome shotgun (WGS) entry which is preliminary data.</text>
</comment>
<reference evidence="1 2" key="1">
    <citation type="submission" date="2024-04" db="EMBL/GenBank/DDBJ databases">
        <authorList>
            <person name="Rising A."/>
            <person name="Reimegard J."/>
            <person name="Sonavane S."/>
            <person name="Akerstrom W."/>
            <person name="Nylinder S."/>
            <person name="Hedman E."/>
            <person name="Kallberg Y."/>
        </authorList>
    </citation>
    <scope>NUCLEOTIDE SEQUENCE [LARGE SCALE GENOMIC DNA]</scope>
</reference>
<accession>A0AAV2AB79</accession>
<name>A0AAV2AB79_9ARAC</name>
<keyword evidence="2" id="KW-1185">Reference proteome</keyword>
<dbReference type="EMBL" id="CAXIEN010000134">
    <property type="protein sequence ID" value="CAL1280634.1"/>
    <property type="molecule type" value="Genomic_DNA"/>
</dbReference>